<dbReference type="RefSeq" id="WP_254473662.1">
    <property type="nucleotide sequence ID" value="NZ_CP113432.1"/>
</dbReference>
<sequence length="72" mass="7972">MRQPSIHHLQGQVFALQAQLNALFASLPALTLETVQEHLQRQADLVRVDIIGTEWPGPVMPGFEDQLARAAT</sequence>
<proteinExistence type="predicted"/>
<protein>
    <submittedName>
        <fullName evidence="1">Uncharacterized protein</fullName>
    </submittedName>
</protein>
<dbReference type="Proteomes" id="UP001163624">
    <property type="component" value="Chromosome"/>
</dbReference>
<keyword evidence="2" id="KW-1185">Reference proteome</keyword>
<organism evidence="1 2">
    <name type="scientific">Pseudomonas triclosanedens</name>
    <dbReference type="NCBI Taxonomy" id="2961893"/>
    <lineage>
        <taxon>Bacteria</taxon>
        <taxon>Pseudomonadati</taxon>
        <taxon>Pseudomonadota</taxon>
        <taxon>Gammaproteobacteria</taxon>
        <taxon>Pseudomonadales</taxon>
        <taxon>Pseudomonadaceae</taxon>
        <taxon>Pseudomonas</taxon>
    </lineage>
</organism>
<dbReference type="EMBL" id="CP113432">
    <property type="protein sequence ID" value="WAI47456.1"/>
    <property type="molecule type" value="Genomic_DNA"/>
</dbReference>
<gene>
    <name evidence="1" type="ORF">OU419_16910</name>
</gene>
<accession>A0ABY6ZSY9</accession>
<reference evidence="1" key="1">
    <citation type="submission" date="2022-11" db="EMBL/GenBank/DDBJ databases">
        <title>Pseudomonas triclosanedens sp. nov., a triclosan degrader isolated from activated sludge.</title>
        <authorList>
            <person name="Yin Y."/>
            <person name="Lu Z."/>
        </authorList>
    </citation>
    <scope>NUCLEOTIDE SEQUENCE</scope>
    <source>
        <strain evidence="1">ZM23</strain>
    </source>
</reference>
<evidence type="ECO:0000313" key="1">
    <source>
        <dbReference type="EMBL" id="WAI47456.1"/>
    </source>
</evidence>
<name>A0ABY6ZSY9_9PSED</name>
<evidence type="ECO:0000313" key="2">
    <source>
        <dbReference type="Proteomes" id="UP001163624"/>
    </source>
</evidence>